<dbReference type="EMBL" id="JAHHHD010000018">
    <property type="protein sequence ID" value="MBW4660168.1"/>
    <property type="molecule type" value="Genomic_DNA"/>
</dbReference>
<evidence type="ECO:0000313" key="3">
    <source>
        <dbReference type="EMBL" id="MBW4660168.1"/>
    </source>
</evidence>
<dbReference type="GO" id="GO:0016407">
    <property type="term" value="F:acetyltransferase activity"/>
    <property type="evidence" value="ECO:0007669"/>
    <property type="project" value="InterPro"/>
</dbReference>
<comment type="caution">
    <text evidence="3">The sequence shown here is derived from an EMBL/GenBank/DDBJ whole genome shotgun (WGS) entry which is preliminary data.</text>
</comment>
<reference evidence="3" key="2">
    <citation type="journal article" date="2022" name="Microbiol. Resour. Announc.">
        <title>Metagenome Sequencing to Explore Phylogenomics of Terrestrial Cyanobacteria.</title>
        <authorList>
            <person name="Ward R.D."/>
            <person name="Stajich J.E."/>
            <person name="Johansen J.R."/>
            <person name="Huntemann M."/>
            <person name="Clum A."/>
            <person name="Foster B."/>
            <person name="Foster B."/>
            <person name="Roux S."/>
            <person name="Palaniappan K."/>
            <person name="Varghese N."/>
            <person name="Mukherjee S."/>
            <person name="Reddy T.B.K."/>
            <person name="Daum C."/>
            <person name="Copeland A."/>
            <person name="Chen I.A."/>
            <person name="Ivanova N.N."/>
            <person name="Kyrpides N.C."/>
            <person name="Shapiro N."/>
            <person name="Eloe-Fadrosh E.A."/>
            <person name="Pietrasiak N."/>
        </authorList>
    </citation>
    <scope>NUCLEOTIDE SEQUENCE</scope>
    <source>
        <strain evidence="3">UHER 2000/2452</strain>
    </source>
</reference>
<dbReference type="AlphaFoldDB" id="A0A951QF00"/>
<comment type="similarity">
    <text evidence="1 2">Belongs to the arylamine N-acetyltransferase family.</text>
</comment>
<dbReference type="Proteomes" id="UP000757435">
    <property type="component" value="Unassembled WGS sequence"/>
</dbReference>
<dbReference type="Gene3D" id="3.30.2140.10">
    <property type="entry name" value="Arylamine N-acetyltransferase"/>
    <property type="match status" value="1"/>
</dbReference>
<evidence type="ECO:0000256" key="1">
    <source>
        <dbReference type="ARBA" id="ARBA00006547"/>
    </source>
</evidence>
<dbReference type="SUPFAM" id="SSF54001">
    <property type="entry name" value="Cysteine proteinases"/>
    <property type="match status" value="1"/>
</dbReference>
<protein>
    <submittedName>
        <fullName evidence="3">Arylamine N-acetyltransferase</fullName>
    </submittedName>
</protein>
<organism evidence="3 4">
    <name type="scientific">Drouetiella hepatica Uher 2000/2452</name>
    <dbReference type="NCBI Taxonomy" id="904376"/>
    <lineage>
        <taxon>Bacteria</taxon>
        <taxon>Bacillati</taxon>
        <taxon>Cyanobacteriota</taxon>
        <taxon>Cyanophyceae</taxon>
        <taxon>Oculatellales</taxon>
        <taxon>Oculatellaceae</taxon>
        <taxon>Drouetiella</taxon>
    </lineage>
</organism>
<proteinExistence type="inferred from homology"/>
<dbReference type="PRINTS" id="PR01543">
    <property type="entry name" value="ANATRNSFRASE"/>
</dbReference>
<dbReference type="Gene3D" id="2.40.128.150">
    <property type="entry name" value="Cysteine proteinases"/>
    <property type="match status" value="1"/>
</dbReference>
<reference evidence="3" key="1">
    <citation type="submission" date="2021-05" db="EMBL/GenBank/DDBJ databases">
        <authorList>
            <person name="Pietrasiak N."/>
            <person name="Ward R."/>
            <person name="Stajich J.E."/>
            <person name="Kurbessoian T."/>
        </authorList>
    </citation>
    <scope>NUCLEOTIDE SEQUENCE</scope>
    <source>
        <strain evidence="3">UHER 2000/2452</strain>
    </source>
</reference>
<name>A0A951QF00_9CYAN</name>
<dbReference type="PANTHER" id="PTHR11786:SF0">
    <property type="entry name" value="ARYLAMINE N-ACETYLTRANSFERASE 4-RELATED"/>
    <property type="match status" value="1"/>
</dbReference>
<evidence type="ECO:0000313" key="4">
    <source>
        <dbReference type="Proteomes" id="UP000757435"/>
    </source>
</evidence>
<gene>
    <name evidence="3" type="ORF">KME15_15945</name>
</gene>
<dbReference type="PANTHER" id="PTHR11786">
    <property type="entry name" value="N-HYDROXYARYLAMINE O-ACETYLTRANSFERASE"/>
    <property type="match status" value="1"/>
</dbReference>
<evidence type="ECO:0000256" key="2">
    <source>
        <dbReference type="RuleBase" id="RU003452"/>
    </source>
</evidence>
<dbReference type="InterPro" id="IPR001447">
    <property type="entry name" value="Arylamine_N-AcTrfase"/>
</dbReference>
<dbReference type="Pfam" id="PF00797">
    <property type="entry name" value="Acetyltransf_2"/>
    <property type="match status" value="1"/>
</dbReference>
<dbReference type="InterPro" id="IPR038765">
    <property type="entry name" value="Papain-like_cys_pep_sf"/>
</dbReference>
<accession>A0A951QF00</accession>
<sequence length="282" mass="32060">MKPQTSDAIDLDSYFQRIGYGGDRRPTLDTLRAIHQQHAQTIPFENLSPLLKQPVFLDLATLQQKLVHEGRGGYCFEQNLLLRSVLLALGFKVTNLAARVLWNLPEGTITPRSHMLLCVKIDKEPHIVDVGFGGITLTAPLALIPDIEQNTPHEQFRLIAANNTYTMQVMMAHVWKPLYYFDLQEQKLPDYEASNWYVSTHPNSLFVTNLIAARPDSDCRYALRNNQLRTHYLSGRTEQRSLSTVAELRAVLEDVFGVNLRAIANLDPALRQVIEQVIEQTQ</sequence>